<dbReference type="InterPro" id="IPR040044">
    <property type="entry name" value="SRR1L"/>
</dbReference>
<dbReference type="OrthoDB" id="687440at2759"/>
<dbReference type="Pfam" id="PF07985">
    <property type="entry name" value="SRR1"/>
    <property type="match status" value="1"/>
</dbReference>
<dbReference type="GO" id="GO:0005634">
    <property type="term" value="C:nucleus"/>
    <property type="evidence" value="ECO:0007669"/>
    <property type="project" value="TreeGrafter"/>
</dbReference>
<evidence type="ECO:0000313" key="2">
    <source>
        <dbReference type="EMBL" id="KAJ0981174.1"/>
    </source>
</evidence>
<accession>A0A9D5CY83</accession>
<comment type="caution">
    <text evidence="2">The sequence shown here is derived from an EMBL/GenBank/DDBJ whole genome shotgun (WGS) entry which is preliminary data.</text>
</comment>
<dbReference type="AlphaFoldDB" id="A0A9D5CY83"/>
<dbReference type="GO" id="GO:0005737">
    <property type="term" value="C:cytoplasm"/>
    <property type="evidence" value="ECO:0007669"/>
    <property type="project" value="TreeGrafter"/>
</dbReference>
<dbReference type="EMBL" id="JAGGNH010000002">
    <property type="protein sequence ID" value="KAJ0981174.1"/>
    <property type="molecule type" value="Genomic_DNA"/>
</dbReference>
<sequence>MNWCPSRLEKMMILCTSLTFMAEDLDEFVSCSIDGGRPKMTVKKLSYVRDRLRYIWGIKGHTRELEIQDCGLSSSVDKSQSYNPEEMFEDLCWHIFDVDGVEDMSTLLPSTENCFKWVDSDISYPYRMDEEDAEEFLKLQEDMKITTMELRESEYYHKLRDQLEEDHLLKREVSRRLGSQEKMEMVIYALGDLEYDFNSHYQLALALLLREEVDMLKIGEIQVFDPLLTPADANVIRSFGCTVLSVNEFARRRAEKPTLFFLPFAWFSLVANLLEANWSPSKLENLIILGTSLHKWGRTYEECPDVITIEESETEKLVSNDRLRYIRTIKDWSVEFVIDDGHQWCPFQQICWVFINLHSGIDLNSILPDFPTISKIQVDHGCAELTCDYISDLRECSEDFYWKPFKPNSELKRSFTKGTEYRGPSKHCKTWSPPPPVNDKITLLDQALQAMVAGTVAGDSRRWREAMGDNHPSDVGLLAPGHGCESLEAFR</sequence>
<name>A0A9D5CY83_9LILI</name>
<feature type="domain" description="SRR1-like" evidence="1">
    <location>
        <begin position="175"/>
        <end position="315"/>
    </location>
</feature>
<dbReference type="InterPro" id="IPR012942">
    <property type="entry name" value="SRR1-like"/>
</dbReference>
<proteinExistence type="predicted"/>
<keyword evidence="3" id="KW-1185">Reference proteome</keyword>
<protein>
    <recommendedName>
        <fullName evidence="1">SRR1-like domain-containing protein</fullName>
    </recommendedName>
</protein>
<reference evidence="2" key="1">
    <citation type="submission" date="2021-03" db="EMBL/GenBank/DDBJ databases">
        <authorList>
            <person name="Li Z."/>
            <person name="Yang C."/>
        </authorList>
    </citation>
    <scope>NUCLEOTIDE SEQUENCE</scope>
    <source>
        <strain evidence="2">Dzin_1.0</strain>
        <tissue evidence="2">Leaf</tissue>
    </source>
</reference>
<dbReference type="PANTHER" id="PTHR28626:SF4">
    <property type="entry name" value="PROTEIN SENSITIVITY TO RED LIGHT REDUCED 1-LIKE"/>
    <property type="match status" value="1"/>
</dbReference>
<evidence type="ECO:0000259" key="1">
    <source>
        <dbReference type="Pfam" id="PF07985"/>
    </source>
</evidence>
<gene>
    <name evidence="2" type="ORF">J5N97_009429</name>
</gene>
<evidence type="ECO:0000313" key="3">
    <source>
        <dbReference type="Proteomes" id="UP001085076"/>
    </source>
</evidence>
<dbReference type="PANTHER" id="PTHR28626">
    <property type="entry name" value="SRR1-LIKE PROTEIN"/>
    <property type="match status" value="1"/>
</dbReference>
<reference evidence="2" key="2">
    <citation type="journal article" date="2022" name="Hortic Res">
        <title>The genome of Dioscorea zingiberensis sheds light on the biosynthesis, origin and evolution of the medicinally important diosgenin saponins.</title>
        <authorList>
            <person name="Li Y."/>
            <person name="Tan C."/>
            <person name="Li Z."/>
            <person name="Guo J."/>
            <person name="Li S."/>
            <person name="Chen X."/>
            <person name="Wang C."/>
            <person name="Dai X."/>
            <person name="Yang H."/>
            <person name="Song W."/>
            <person name="Hou L."/>
            <person name="Xu J."/>
            <person name="Tong Z."/>
            <person name="Xu A."/>
            <person name="Yuan X."/>
            <person name="Wang W."/>
            <person name="Yang Q."/>
            <person name="Chen L."/>
            <person name="Sun Z."/>
            <person name="Wang K."/>
            <person name="Pan B."/>
            <person name="Chen J."/>
            <person name="Bao Y."/>
            <person name="Liu F."/>
            <person name="Qi X."/>
            <person name="Gang D.R."/>
            <person name="Wen J."/>
            <person name="Li J."/>
        </authorList>
    </citation>
    <scope>NUCLEOTIDE SEQUENCE</scope>
    <source>
        <strain evidence="2">Dzin_1.0</strain>
    </source>
</reference>
<dbReference type="Proteomes" id="UP001085076">
    <property type="component" value="Miscellaneous, Linkage group lg02"/>
</dbReference>
<organism evidence="2 3">
    <name type="scientific">Dioscorea zingiberensis</name>
    <dbReference type="NCBI Taxonomy" id="325984"/>
    <lineage>
        <taxon>Eukaryota</taxon>
        <taxon>Viridiplantae</taxon>
        <taxon>Streptophyta</taxon>
        <taxon>Embryophyta</taxon>
        <taxon>Tracheophyta</taxon>
        <taxon>Spermatophyta</taxon>
        <taxon>Magnoliopsida</taxon>
        <taxon>Liliopsida</taxon>
        <taxon>Dioscoreales</taxon>
        <taxon>Dioscoreaceae</taxon>
        <taxon>Dioscorea</taxon>
    </lineage>
</organism>